<evidence type="ECO:0000313" key="1">
    <source>
        <dbReference type="EMBL" id="BDG59907.1"/>
    </source>
</evidence>
<accession>A0AA35CLU3</accession>
<sequence length="95" mass="10494">MILVGNPRFKERIEEVERQAMALSTGPVEVAHAAYMLGYRDGLMGAALHLENVAMRLLGENRHMREASDGLRALWPLPEDVLSATELTYGEGDGK</sequence>
<organism evidence="1 2">
    <name type="scientific">Caldinitratiruptor microaerophilus</name>
    <dbReference type="NCBI Taxonomy" id="671077"/>
    <lineage>
        <taxon>Bacteria</taxon>
        <taxon>Bacillati</taxon>
        <taxon>Bacillota</taxon>
        <taxon>Clostridia</taxon>
        <taxon>Eubacteriales</taxon>
        <taxon>Symbiobacteriaceae</taxon>
        <taxon>Caldinitratiruptor</taxon>
    </lineage>
</organism>
<proteinExistence type="predicted"/>
<protein>
    <submittedName>
        <fullName evidence="1">Uncharacterized protein</fullName>
    </submittedName>
</protein>
<dbReference type="KEGG" id="cmic:caldi_09970"/>
<keyword evidence="2" id="KW-1185">Reference proteome</keyword>
<reference evidence="1" key="1">
    <citation type="submission" date="2022-03" db="EMBL/GenBank/DDBJ databases">
        <title>Complete genome sequence of Caldinitratiruptor microaerophilus.</title>
        <authorList>
            <person name="Mukaiyama R."/>
            <person name="Nishiyama T."/>
            <person name="Ueda K."/>
        </authorList>
    </citation>
    <scope>NUCLEOTIDE SEQUENCE</scope>
    <source>
        <strain evidence="1">JCM 16183</strain>
    </source>
</reference>
<name>A0AA35CLU3_9FIRM</name>
<evidence type="ECO:0000313" key="2">
    <source>
        <dbReference type="Proteomes" id="UP001163687"/>
    </source>
</evidence>
<dbReference type="EMBL" id="AP025628">
    <property type="protein sequence ID" value="BDG59907.1"/>
    <property type="molecule type" value="Genomic_DNA"/>
</dbReference>
<dbReference type="Proteomes" id="UP001163687">
    <property type="component" value="Chromosome"/>
</dbReference>
<dbReference type="AlphaFoldDB" id="A0AA35CLU3"/>
<dbReference type="RefSeq" id="WP_264843987.1">
    <property type="nucleotide sequence ID" value="NZ_AP025628.1"/>
</dbReference>
<gene>
    <name evidence="1" type="ORF">caldi_09970</name>
</gene>